<gene>
    <name evidence="2" type="ORF">NPIL_616281</name>
</gene>
<proteinExistence type="predicted"/>
<evidence type="ECO:0000313" key="2">
    <source>
        <dbReference type="EMBL" id="GFT57734.1"/>
    </source>
</evidence>
<keyword evidence="3" id="KW-1185">Reference proteome</keyword>
<accession>A0A8X6P8U3</accession>
<protein>
    <submittedName>
        <fullName evidence="2">Uncharacterized protein</fullName>
    </submittedName>
</protein>
<name>A0A8X6P8U3_NEPPI</name>
<dbReference type="EMBL" id="BMAW01018284">
    <property type="protein sequence ID" value="GFT57734.1"/>
    <property type="molecule type" value="Genomic_DNA"/>
</dbReference>
<feature type="region of interest" description="Disordered" evidence="1">
    <location>
        <begin position="1"/>
        <end position="39"/>
    </location>
</feature>
<evidence type="ECO:0000256" key="1">
    <source>
        <dbReference type="SAM" id="MobiDB-lite"/>
    </source>
</evidence>
<dbReference type="Proteomes" id="UP000887013">
    <property type="component" value="Unassembled WGS sequence"/>
</dbReference>
<evidence type="ECO:0000313" key="3">
    <source>
        <dbReference type="Proteomes" id="UP000887013"/>
    </source>
</evidence>
<sequence>MVHSPQSIDYYGRRGPFTQARPDTGRPRNVRTPQKEETVLQRFTDCSPTSTQTIAAELYVPHTEIRNALDTAKM</sequence>
<dbReference type="AlphaFoldDB" id="A0A8X6P8U3"/>
<organism evidence="2 3">
    <name type="scientific">Nephila pilipes</name>
    <name type="common">Giant wood spider</name>
    <name type="synonym">Nephila maculata</name>
    <dbReference type="NCBI Taxonomy" id="299642"/>
    <lineage>
        <taxon>Eukaryota</taxon>
        <taxon>Metazoa</taxon>
        <taxon>Ecdysozoa</taxon>
        <taxon>Arthropoda</taxon>
        <taxon>Chelicerata</taxon>
        <taxon>Arachnida</taxon>
        <taxon>Araneae</taxon>
        <taxon>Araneomorphae</taxon>
        <taxon>Entelegynae</taxon>
        <taxon>Araneoidea</taxon>
        <taxon>Nephilidae</taxon>
        <taxon>Nephila</taxon>
    </lineage>
</organism>
<comment type="caution">
    <text evidence="2">The sequence shown here is derived from an EMBL/GenBank/DDBJ whole genome shotgun (WGS) entry which is preliminary data.</text>
</comment>
<reference evidence="2" key="1">
    <citation type="submission" date="2020-08" db="EMBL/GenBank/DDBJ databases">
        <title>Multicomponent nature underlies the extraordinary mechanical properties of spider dragline silk.</title>
        <authorList>
            <person name="Kono N."/>
            <person name="Nakamura H."/>
            <person name="Mori M."/>
            <person name="Yoshida Y."/>
            <person name="Ohtoshi R."/>
            <person name="Malay A.D."/>
            <person name="Moran D.A.P."/>
            <person name="Tomita M."/>
            <person name="Numata K."/>
            <person name="Arakawa K."/>
        </authorList>
    </citation>
    <scope>NUCLEOTIDE SEQUENCE</scope>
</reference>